<evidence type="ECO:0000313" key="4">
    <source>
        <dbReference type="EMBL" id="RAQ94750.1"/>
    </source>
</evidence>
<evidence type="ECO:0000256" key="2">
    <source>
        <dbReference type="ARBA" id="ARBA00023002"/>
    </source>
</evidence>
<accession>A0A328VG70</accession>
<dbReference type="InterPro" id="IPR016084">
    <property type="entry name" value="Haem_Oase-like_multi-hlx"/>
</dbReference>
<keyword evidence="5" id="KW-1185">Reference proteome</keyword>
<dbReference type="OrthoDB" id="152409at2"/>
<dbReference type="Proteomes" id="UP000248706">
    <property type="component" value="Unassembled WGS sequence"/>
</dbReference>
<comment type="caution">
    <text evidence="4">The sequence shown here is derived from an EMBL/GenBank/DDBJ whole genome shotgun (WGS) entry which is preliminary data.</text>
</comment>
<dbReference type="SUPFAM" id="SSF48613">
    <property type="entry name" value="Heme oxygenase-like"/>
    <property type="match status" value="1"/>
</dbReference>
<gene>
    <name evidence="4" type="ORF">A4R35_04325</name>
</gene>
<sequence length="221" mass="25127">MVWFDQLLTPELRSLRERILHHPFWSGIETGTLARERLGLFALQDWLIVQDAYRLDGLAIARAAPNLELQEMLIDKLVAKKGGPELLLRFGAAVGVPRAAFAQVEPLAACLALLNFFYWIVETGTPLEWLAAVGASEEVFAQLCLRVYPALMRHYKLEASQVAFFSAHLAISEQLTPLERWLSERHFEPAERQRLTQVIRLSHQYEMQFYDAVLQAPLASA</sequence>
<dbReference type="GO" id="GO:0016491">
    <property type="term" value="F:oxidoreductase activity"/>
    <property type="evidence" value="ECO:0007669"/>
    <property type="project" value="UniProtKB-KW"/>
</dbReference>
<dbReference type="RefSeq" id="WP_112426899.1">
    <property type="nucleotide sequence ID" value="NZ_MCIF01000002.1"/>
</dbReference>
<reference evidence="4 5" key="1">
    <citation type="submission" date="2016-08" db="EMBL/GenBank/DDBJ databases">
        <title>Analysis of Carbohydrate Active Enzymes in Thermogemmatispora T81 Reveals Carbohydrate Degradation Ability.</title>
        <authorList>
            <person name="Tomazini A."/>
            <person name="Lal S."/>
            <person name="Stott M."/>
            <person name="Henrissat B."/>
            <person name="Polikarpov I."/>
            <person name="Sparling R."/>
            <person name="Levin D.B."/>
        </authorList>
    </citation>
    <scope>NUCLEOTIDE SEQUENCE [LARGE SCALE GENOMIC DNA]</scope>
    <source>
        <strain evidence="4 5">T81</strain>
    </source>
</reference>
<dbReference type="Pfam" id="PF03070">
    <property type="entry name" value="TENA_THI-4"/>
    <property type="match status" value="1"/>
</dbReference>
<protein>
    <recommendedName>
        <fullName evidence="3">Thiaminase-2/PQQC domain-containing protein</fullName>
    </recommendedName>
</protein>
<organism evidence="4 5">
    <name type="scientific">Thermogemmatispora tikiterensis</name>
    <dbReference type="NCBI Taxonomy" id="1825093"/>
    <lineage>
        <taxon>Bacteria</taxon>
        <taxon>Bacillati</taxon>
        <taxon>Chloroflexota</taxon>
        <taxon>Ktedonobacteria</taxon>
        <taxon>Thermogemmatisporales</taxon>
        <taxon>Thermogemmatisporaceae</taxon>
        <taxon>Thermogemmatispora</taxon>
    </lineage>
</organism>
<dbReference type="PANTHER" id="PTHR40279">
    <property type="entry name" value="PQQC-LIKE PROTEIN"/>
    <property type="match status" value="1"/>
</dbReference>
<dbReference type="Gene3D" id="1.20.910.10">
    <property type="entry name" value="Heme oxygenase-like"/>
    <property type="match status" value="1"/>
</dbReference>
<name>A0A328VG70_9CHLR</name>
<evidence type="ECO:0000259" key="3">
    <source>
        <dbReference type="Pfam" id="PF03070"/>
    </source>
</evidence>
<evidence type="ECO:0000313" key="5">
    <source>
        <dbReference type="Proteomes" id="UP000248706"/>
    </source>
</evidence>
<comment type="pathway">
    <text evidence="1">Cofactor biosynthesis; thiamine diphosphate biosynthesis.</text>
</comment>
<dbReference type="SMART" id="SM01236">
    <property type="entry name" value="Haem_oxygenase_2"/>
    <property type="match status" value="1"/>
</dbReference>
<dbReference type="InterPro" id="IPR004305">
    <property type="entry name" value="Thiaminase-2/PQQC"/>
</dbReference>
<dbReference type="PANTHER" id="PTHR40279:SF3">
    <property type="entry name" value="4-AMINOBENZOATE SYNTHASE"/>
    <property type="match status" value="1"/>
</dbReference>
<proteinExistence type="predicted"/>
<dbReference type="InterPro" id="IPR039068">
    <property type="entry name" value="PqqC-like"/>
</dbReference>
<dbReference type="AlphaFoldDB" id="A0A328VG70"/>
<dbReference type="EMBL" id="MCIF01000002">
    <property type="protein sequence ID" value="RAQ94750.1"/>
    <property type="molecule type" value="Genomic_DNA"/>
</dbReference>
<evidence type="ECO:0000256" key="1">
    <source>
        <dbReference type="ARBA" id="ARBA00004948"/>
    </source>
</evidence>
<feature type="domain" description="Thiaminase-2/PQQC" evidence="3">
    <location>
        <begin position="10"/>
        <end position="215"/>
    </location>
</feature>
<keyword evidence="2" id="KW-0560">Oxidoreductase</keyword>